<feature type="region of interest" description="Disordered" evidence="1">
    <location>
        <begin position="314"/>
        <end position="355"/>
    </location>
</feature>
<protein>
    <recommendedName>
        <fullName evidence="3">Type VI secretion system component TssM1 N-terminal domain-containing protein</fullName>
    </recommendedName>
</protein>
<dbReference type="RefSeq" id="WP_129356354.1">
    <property type="nucleotide sequence ID" value="NZ_CP012670.1"/>
</dbReference>
<dbReference type="OrthoDB" id="9758229at2"/>
<evidence type="ECO:0000313" key="4">
    <source>
        <dbReference type="EMBL" id="AUX27898.1"/>
    </source>
</evidence>
<gene>
    <name evidence="4" type="ORF">SOCEGT47_084980</name>
</gene>
<feature type="transmembrane region" description="Helical" evidence="2">
    <location>
        <begin position="387"/>
        <end position="409"/>
    </location>
</feature>
<keyword evidence="2" id="KW-0812">Transmembrane</keyword>
<evidence type="ECO:0000256" key="2">
    <source>
        <dbReference type="SAM" id="Phobius"/>
    </source>
</evidence>
<reference evidence="4 5" key="1">
    <citation type="submission" date="2015-09" db="EMBL/GenBank/DDBJ databases">
        <title>Sorangium comparison.</title>
        <authorList>
            <person name="Zaburannyi N."/>
            <person name="Bunk B."/>
            <person name="Overmann J."/>
            <person name="Mueller R."/>
        </authorList>
    </citation>
    <scope>NUCLEOTIDE SEQUENCE [LARGE SCALE GENOMIC DNA]</scope>
    <source>
        <strain evidence="4 5">So ceGT47</strain>
    </source>
</reference>
<evidence type="ECO:0000256" key="1">
    <source>
        <dbReference type="SAM" id="MobiDB-lite"/>
    </source>
</evidence>
<dbReference type="PANTHER" id="PTHR36153">
    <property type="entry name" value="INNER MEMBRANE PROTEIN-RELATED"/>
    <property type="match status" value="1"/>
</dbReference>
<dbReference type="EMBL" id="CP012670">
    <property type="protein sequence ID" value="AUX27898.1"/>
    <property type="molecule type" value="Genomic_DNA"/>
</dbReference>
<keyword evidence="2" id="KW-0472">Membrane</keyword>
<feature type="transmembrane region" description="Helical" evidence="2">
    <location>
        <begin position="6"/>
        <end position="24"/>
    </location>
</feature>
<feature type="compositionally biased region" description="Pro residues" evidence="1">
    <location>
        <begin position="318"/>
        <end position="327"/>
    </location>
</feature>
<evidence type="ECO:0000259" key="3">
    <source>
        <dbReference type="Pfam" id="PF14331"/>
    </source>
</evidence>
<feature type="domain" description="Type VI secretion system component TssM1 N-terminal" evidence="3">
    <location>
        <begin position="133"/>
        <end position="394"/>
    </location>
</feature>
<accession>A0A4P2QEQ7</accession>
<dbReference type="PANTHER" id="PTHR36153:SF1">
    <property type="entry name" value="TYPE VI SECRETION SYSTEM COMPONENT TSSM1"/>
    <property type="match status" value="1"/>
</dbReference>
<sequence>MSWSLAVAVALLVVALVVGLALLARARRKRRAASAAPVDDLRPAMARLFAAAHAALGASPDEVPCFLVLGPSDAGKSTLLAGAGLAARPGTTARSLGDKSTCQVWLFKQAMFVEPAGRLLAGEPQGSGAPHASGFRAVLDALRRGRAERPLDGILLALPAPDLLHGDAESPARRREAAQLRERLDEAQRHLGMQVPVHLVITRSDGLPGFARFAQELDAELRQATLGWAQPGTASVESTADLVDEALGSVSASLSAVQARRLAADRPFAAGVETYFLFPDALRTLHGPLKQFVGDLLHPHDGGEPVVVRSLSWVGQEPPAPPAPAQPGSPLAQPGSPLAQPGSPPAQSGTSPPPRVLFARDLLESKVIAEACLARPTRLALQRRQRVLRALSAATVALALLYGVFLALASNRLERDTASLLPFLHDLSSSLRQMKLEDPSADPSGAVRRERAVRLLQGLSAIEATRLRSALVPGSWVSRIDARVERAITAAHERVILDAFRLGLQAKTSPLFAEPPAPPPAGAEIAASTLERTPEYVALEAWLREIAAFEGQVARFDALVAGPPPEPSDEAGEARVLSVADLTESVLQHRLPPARTTAYQRRALLAVPPLATFGLDAYRDPARAKSDRLFTELYQRISRALDEAALRADVDALVRGLAALERGGTEYRTESLAALHDAIARTEARLAAPTLSWVAADQLPPNPALDRLLAAVRTSRLLGDSTYGIVKDDGEGRLLLLKSYLGSAETPLSGPLLVRKEGVVQLQLSPLVAGLKEPSAALLRRRFMTPVDSADSLPLTLDDARLSWNVEELKESVKLLKEYEAFAQEEGLERFPERVRGTIEELTRRNLRDNVLAAVGKAARREMAPPPSESRRVETVRADVAGLAQAGEPLRELLAAAGRLGLEDVRDRVRALVRGQGARLLTLANRTLDSDGLYEVKNGTFLWWNGERSPAFEAFGLAEGDGAQLAEYAVAQRGRADALTRALAEPVLGLLESAEVGAEAQFVGGMAPWQRIAGALRDYEAKKAGNSVAALERFLLNDLPAITFENCIAQIERVPVDVRSDDYFARRRRRILVLLRDRCATLAEEEIRAKYPGLRRFFHRALADRFPFARLEPGVDREDANPEDVRVFLQNASDFRKRFRPVLALRGGAASRAAVRFLDRIEKVREFLAPMWAQGDATMDGSFDVTVAFRVNQAREVAGNQIAEWTLRIADERLSLGGPKPTATWRLGDPVELALRWAKNSPDVPSLEQSAGAVTRERTAFFEASGPWALLRLMAMHAHSMEEAELRKEDAAANILQLVVLTVPDPAGGWLERVGTSGGVARVFVRLGLVGKEKDKPLKYPDFPTAAPVLDP</sequence>
<name>A0A4P2QEQ7_SORCE</name>
<dbReference type="InterPro" id="IPR053156">
    <property type="entry name" value="T6SS_TssM-like"/>
</dbReference>
<organism evidence="4 5">
    <name type="scientific">Sorangium cellulosum</name>
    <name type="common">Polyangium cellulosum</name>
    <dbReference type="NCBI Taxonomy" id="56"/>
    <lineage>
        <taxon>Bacteria</taxon>
        <taxon>Pseudomonadati</taxon>
        <taxon>Myxococcota</taxon>
        <taxon>Polyangia</taxon>
        <taxon>Polyangiales</taxon>
        <taxon>Polyangiaceae</taxon>
        <taxon>Sorangium</taxon>
    </lineage>
</organism>
<dbReference type="Pfam" id="PF14331">
    <property type="entry name" value="IcmF-related_N"/>
    <property type="match status" value="1"/>
</dbReference>
<dbReference type="Proteomes" id="UP000295781">
    <property type="component" value="Chromosome"/>
</dbReference>
<proteinExistence type="predicted"/>
<dbReference type="InterPro" id="IPR025743">
    <property type="entry name" value="TssM1_N"/>
</dbReference>
<keyword evidence="2" id="KW-1133">Transmembrane helix</keyword>
<evidence type="ECO:0000313" key="5">
    <source>
        <dbReference type="Proteomes" id="UP000295781"/>
    </source>
</evidence>